<comment type="subcellular location">
    <subcellularLocation>
        <location evidence="11">Cytoplasm</location>
    </subcellularLocation>
    <text evidence="11">About half TF is bound to the ribosome near the polypeptide exit tunnel while the other half is free in the cytoplasm.</text>
</comment>
<dbReference type="EC" id="5.2.1.8" evidence="3 11"/>
<sequence length="443" mass="47817">MTSALEKIDATTVKLTVNLTEEDLKPSMEHAYEHVGKQVQIPGFRKGKVPAKVLEQRVGKGAIIEHAVNDGLPGWYSEAVKESGIRPFGQPEVEVTKIPGVVAGDEGLEFTAVVEVRPEVTLPAAADLTIEVEPVAVSDEDVNERLDALRERFGTLVSVDRPAADGDFVTIDLTAVIDGETIDSVQGTSYQIGAGNMLAGIDEAITGLSADETTTYEGPLAAGDHAGETAQITVTVTAVKARELPAADDDFAQLASEFDTIEELREDLTEQAARIKTNNQAMEAREQLLEKLTEATEFELPKKVIETEVHNHLENENRLEDDEHRAEVTEEATKALRTQILLDQLADDLDIEVEQSELLDYLINSSRQYGMDPGTFIQQVEQAGQIPAMVAEVARSKATAFALRRATVVDTAGAAVDLSAVIGSIEDEKSEEAEEAAAETAEA</sequence>
<dbReference type="SUPFAM" id="SSF102735">
    <property type="entry name" value="Trigger factor ribosome-binding domain"/>
    <property type="match status" value="1"/>
</dbReference>
<protein>
    <recommendedName>
        <fullName evidence="4 11">Trigger factor</fullName>
        <shortName evidence="11">TF</shortName>
        <ecNumber evidence="3 11">5.2.1.8</ecNumber>
    </recommendedName>
    <alternativeName>
        <fullName evidence="10 11">PPIase</fullName>
    </alternativeName>
</protein>
<dbReference type="GO" id="GO:0015031">
    <property type="term" value="P:protein transport"/>
    <property type="evidence" value="ECO:0007669"/>
    <property type="project" value="UniProtKB-UniRule"/>
</dbReference>
<evidence type="ECO:0000259" key="15">
    <source>
        <dbReference type="Pfam" id="PF05698"/>
    </source>
</evidence>
<dbReference type="HAMAP" id="MF_00303">
    <property type="entry name" value="Trigger_factor_Tig"/>
    <property type="match status" value="1"/>
</dbReference>
<reference evidence="16" key="1">
    <citation type="submission" date="2023-06" db="EMBL/GenBank/DDBJ databases">
        <title>Sysu t00039.</title>
        <authorList>
            <person name="Gao L."/>
            <person name="Fang B.-Z."/>
            <person name="Li W.-J."/>
        </authorList>
    </citation>
    <scope>NUCLEOTIDE SEQUENCE</scope>
    <source>
        <strain evidence="16">SYSU T00039</strain>
    </source>
</reference>
<dbReference type="SUPFAM" id="SSF54534">
    <property type="entry name" value="FKBP-like"/>
    <property type="match status" value="1"/>
</dbReference>
<evidence type="ECO:0000256" key="9">
    <source>
        <dbReference type="ARBA" id="ARBA00023306"/>
    </source>
</evidence>
<accession>A0AAW7M1Z4</accession>
<gene>
    <name evidence="11 16" type="primary">tig</name>
    <name evidence="16" type="ORF">QQX10_05090</name>
</gene>
<comment type="function">
    <text evidence="11">Involved in protein export. Acts as a chaperone by maintaining the newly synthesized protein in an open conformation. Functions as a peptidyl-prolyl cis-trans isomerase.</text>
</comment>
<evidence type="ECO:0000256" key="11">
    <source>
        <dbReference type="HAMAP-Rule" id="MF_00303"/>
    </source>
</evidence>
<keyword evidence="9 11" id="KW-0131">Cell cycle</keyword>
<comment type="similarity">
    <text evidence="2 11">Belongs to the FKBP-type PPIase family. Tig subfamily.</text>
</comment>
<dbReference type="InterPro" id="IPR027304">
    <property type="entry name" value="Trigger_fact/SurA_dom_sf"/>
</dbReference>
<proteinExistence type="inferred from homology"/>
<dbReference type="GO" id="GO:0003755">
    <property type="term" value="F:peptidyl-prolyl cis-trans isomerase activity"/>
    <property type="evidence" value="ECO:0007669"/>
    <property type="project" value="UniProtKB-UniRule"/>
</dbReference>
<feature type="domain" description="Trigger factor ribosome-binding bacterial" evidence="14">
    <location>
        <begin position="1"/>
        <end position="149"/>
    </location>
</feature>
<dbReference type="Pfam" id="PF05698">
    <property type="entry name" value="Trigger_C"/>
    <property type="match status" value="1"/>
</dbReference>
<dbReference type="InterPro" id="IPR005215">
    <property type="entry name" value="Trig_fac"/>
</dbReference>
<feature type="domain" description="PPIase FKBP-type" evidence="13">
    <location>
        <begin position="161"/>
        <end position="214"/>
    </location>
</feature>
<dbReference type="Pfam" id="PF00254">
    <property type="entry name" value="FKBP_C"/>
    <property type="match status" value="1"/>
</dbReference>
<organism evidence="16 17">
    <name type="scientific">Demequina lignilytica</name>
    <dbReference type="NCBI Taxonomy" id="3051663"/>
    <lineage>
        <taxon>Bacteria</taxon>
        <taxon>Bacillati</taxon>
        <taxon>Actinomycetota</taxon>
        <taxon>Actinomycetes</taxon>
        <taxon>Micrococcales</taxon>
        <taxon>Demequinaceae</taxon>
        <taxon>Demequina</taxon>
    </lineage>
</organism>
<feature type="coiled-coil region" evidence="12">
    <location>
        <begin position="251"/>
        <end position="285"/>
    </location>
</feature>
<name>A0AAW7M1Z4_9MICO</name>
<evidence type="ECO:0000256" key="5">
    <source>
        <dbReference type="ARBA" id="ARBA00022618"/>
    </source>
</evidence>
<evidence type="ECO:0000256" key="8">
    <source>
        <dbReference type="ARBA" id="ARBA00023235"/>
    </source>
</evidence>
<dbReference type="GO" id="GO:0005737">
    <property type="term" value="C:cytoplasm"/>
    <property type="evidence" value="ECO:0007669"/>
    <property type="project" value="UniProtKB-SubCell"/>
</dbReference>
<dbReference type="GO" id="GO:0051301">
    <property type="term" value="P:cell division"/>
    <property type="evidence" value="ECO:0007669"/>
    <property type="project" value="UniProtKB-KW"/>
</dbReference>
<keyword evidence="7 11" id="KW-0143">Chaperone</keyword>
<dbReference type="PANTHER" id="PTHR30560">
    <property type="entry name" value="TRIGGER FACTOR CHAPERONE AND PEPTIDYL-PROLYL CIS/TRANS ISOMERASE"/>
    <property type="match status" value="1"/>
</dbReference>
<comment type="domain">
    <text evidence="11">Consists of 3 domains; the N-terminus binds the ribosome, the middle domain has PPIase activity, while the C-terminus has intrinsic chaperone activity on its own.</text>
</comment>
<dbReference type="SUPFAM" id="SSF109998">
    <property type="entry name" value="Triger factor/SurA peptide-binding domain-like"/>
    <property type="match status" value="1"/>
</dbReference>
<evidence type="ECO:0000259" key="13">
    <source>
        <dbReference type="Pfam" id="PF00254"/>
    </source>
</evidence>
<evidence type="ECO:0000256" key="3">
    <source>
        <dbReference type="ARBA" id="ARBA00013194"/>
    </source>
</evidence>
<dbReference type="GO" id="GO:0043335">
    <property type="term" value="P:protein unfolding"/>
    <property type="evidence" value="ECO:0007669"/>
    <property type="project" value="TreeGrafter"/>
</dbReference>
<evidence type="ECO:0000259" key="14">
    <source>
        <dbReference type="Pfam" id="PF05697"/>
    </source>
</evidence>
<dbReference type="AlphaFoldDB" id="A0AAW7M1Z4"/>
<keyword evidence="11" id="KW-0963">Cytoplasm</keyword>
<dbReference type="Gene3D" id="3.10.50.40">
    <property type="match status" value="1"/>
</dbReference>
<dbReference type="PIRSF" id="PIRSF003095">
    <property type="entry name" value="Trigger_factor"/>
    <property type="match status" value="1"/>
</dbReference>
<dbReference type="InterPro" id="IPR008881">
    <property type="entry name" value="Trigger_fac_ribosome-bd_bac"/>
</dbReference>
<evidence type="ECO:0000256" key="1">
    <source>
        <dbReference type="ARBA" id="ARBA00000971"/>
    </source>
</evidence>
<keyword evidence="6 11" id="KW-0697">Rotamase</keyword>
<evidence type="ECO:0000256" key="12">
    <source>
        <dbReference type="SAM" id="Coils"/>
    </source>
</evidence>
<evidence type="ECO:0000313" key="16">
    <source>
        <dbReference type="EMBL" id="MDN4487544.1"/>
    </source>
</evidence>
<dbReference type="PANTHER" id="PTHR30560:SF3">
    <property type="entry name" value="TRIGGER FACTOR-LIKE PROTEIN TIG, CHLOROPLASTIC"/>
    <property type="match status" value="1"/>
</dbReference>
<evidence type="ECO:0000256" key="7">
    <source>
        <dbReference type="ARBA" id="ARBA00023186"/>
    </source>
</evidence>
<keyword evidence="8 11" id="KW-0413">Isomerase</keyword>
<dbReference type="GO" id="GO:0051083">
    <property type="term" value="P:'de novo' cotranslational protein folding"/>
    <property type="evidence" value="ECO:0007669"/>
    <property type="project" value="TreeGrafter"/>
</dbReference>
<dbReference type="Pfam" id="PF05697">
    <property type="entry name" value="Trigger_N"/>
    <property type="match status" value="1"/>
</dbReference>
<dbReference type="InterPro" id="IPR037041">
    <property type="entry name" value="Trigger_fac_C_sf"/>
</dbReference>
<dbReference type="GO" id="GO:0044183">
    <property type="term" value="F:protein folding chaperone"/>
    <property type="evidence" value="ECO:0007669"/>
    <property type="project" value="TreeGrafter"/>
</dbReference>
<dbReference type="InterPro" id="IPR036611">
    <property type="entry name" value="Trigger_fac_ribosome-bd_sf"/>
</dbReference>
<evidence type="ECO:0000256" key="10">
    <source>
        <dbReference type="ARBA" id="ARBA00029986"/>
    </source>
</evidence>
<comment type="caution">
    <text evidence="16">The sequence shown here is derived from an EMBL/GenBank/DDBJ whole genome shotgun (WGS) entry which is preliminary data.</text>
</comment>
<dbReference type="InterPro" id="IPR008880">
    <property type="entry name" value="Trigger_fac_C"/>
</dbReference>
<dbReference type="InterPro" id="IPR001179">
    <property type="entry name" value="PPIase_FKBP_dom"/>
</dbReference>
<evidence type="ECO:0000256" key="6">
    <source>
        <dbReference type="ARBA" id="ARBA00023110"/>
    </source>
</evidence>
<dbReference type="Gene3D" id="3.30.70.1050">
    <property type="entry name" value="Trigger factor ribosome-binding domain"/>
    <property type="match status" value="1"/>
</dbReference>
<evidence type="ECO:0000256" key="4">
    <source>
        <dbReference type="ARBA" id="ARBA00016902"/>
    </source>
</evidence>
<feature type="domain" description="Trigger factor C-terminal" evidence="15">
    <location>
        <begin position="260"/>
        <end position="402"/>
    </location>
</feature>
<dbReference type="Gene3D" id="1.10.3120.10">
    <property type="entry name" value="Trigger factor, C-terminal domain"/>
    <property type="match status" value="1"/>
</dbReference>
<dbReference type="InterPro" id="IPR046357">
    <property type="entry name" value="PPIase_dom_sf"/>
</dbReference>
<keyword evidence="12" id="KW-0175">Coiled coil</keyword>
<keyword evidence="5 11" id="KW-0132">Cell division</keyword>
<dbReference type="Proteomes" id="UP001172737">
    <property type="component" value="Unassembled WGS sequence"/>
</dbReference>
<dbReference type="EMBL" id="JAUHPX010000002">
    <property type="protein sequence ID" value="MDN4487544.1"/>
    <property type="molecule type" value="Genomic_DNA"/>
</dbReference>
<dbReference type="RefSeq" id="WP_301118602.1">
    <property type="nucleotide sequence ID" value="NZ_JAUHPX010000002.1"/>
</dbReference>
<dbReference type="GO" id="GO:0043022">
    <property type="term" value="F:ribosome binding"/>
    <property type="evidence" value="ECO:0007669"/>
    <property type="project" value="TreeGrafter"/>
</dbReference>
<evidence type="ECO:0000313" key="17">
    <source>
        <dbReference type="Proteomes" id="UP001172737"/>
    </source>
</evidence>
<comment type="catalytic activity">
    <reaction evidence="1 11">
        <text>[protein]-peptidylproline (omega=180) = [protein]-peptidylproline (omega=0)</text>
        <dbReference type="Rhea" id="RHEA:16237"/>
        <dbReference type="Rhea" id="RHEA-COMP:10747"/>
        <dbReference type="Rhea" id="RHEA-COMP:10748"/>
        <dbReference type="ChEBI" id="CHEBI:83833"/>
        <dbReference type="ChEBI" id="CHEBI:83834"/>
        <dbReference type="EC" id="5.2.1.8"/>
    </reaction>
</comment>
<dbReference type="NCBIfam" id="TIGR00115">
    <property type="entry name" value="tig"/>
    <property type="match status" value="1"/>
</dbReference>
<keyword evidence="17" id="KW-1185">Reference proteome</keyword>
<evidence type="ECO:0000256" key="2">
    <source>
        <dbReference type="ARBA" id="ARBA00005464"/>
    </source>
</evidence>